<reference evidence="10" key="1">
    <citation type="journal article" date="2020" name="Stud. Mycol.">
        <title>101 Dothideomycetes genomes: a test case for predicting lifestyles and emergence of pathogens.</title>
        <authorList>
            <person name="Haridas S."/>
            <person name="Albert R."/>
            <person name="Binder M."/>
            <person name="Bloem J."/>
            <person name="Labutti K."/>
            <person name="Salamov A."/>
            <person name="Andreopoulos B."/>
            <person name="Baker S."/>
            <person name="Barry K."/>
            <person name="Bills G."/>
            <person name="Bluhm B."/>
            <person name="Cannon C."/>
            <person name="Castanera R."/>
            <person name="Culley D."/>
            <person name="Daum C."/>
            <person name="Ezra D."/>
            <person name="Gonzalez J."/>
            <person name="Henrissat B."/>
            <person name="Kuo A."/>
            <person name="Liang C."/>
            <person name="Lipzen A."/>
            <person name="Lutzoni F."/>
            <person name="Magnuson J."/>
            <person name="Mondo S."/>
            <person name="Nolan M."/>
            <person name="Ohm R."/>
            <person name="Pangilinan J."/>
            <person name="Park H.-J."/>
            <person name="Ramirez L."/>
            <person name="Alfaro M."/>
            <person name="Sun H."/>
            <person name="Tritt A."/>
            <person name="Yoshinaga Y."/>
            <person name="Zwiers L.-H."/>
            <person name="Turgeon B."/>
            <person name="Goodwin S."/>
            <person name="Spatafora J."/>
            <person name="Crous P."/>
            <person name="Grigoriev I."/>
        </authorList>
    </citation>
    <scope>NUCLEOTIDE SEQUENCE</scope>
    <source>
        <strain evidence="10">CBS 122368</strain>
    </source>
</reference>
<dbReference type="OrthoDB" id="6133115at2759"/>
<dbReference type="Pfam" id="PF00083">
    <property type="entry name" value="Sugar_tr"/>
    <property type="match status" value="1"/>
</dbReference>
<keyword evidence="4 8" id="KW-0812">Transmembrane</keyword>
<sequence>MWGNLEGYALEVVLTAANSAGQAWYGYDQGIISGILISSDFINQFPQTKDPDIQGITASCFSLGNLAGCLLAALFGDRLGRKNTLRCGAVISTIGAILQFAAVNFGMLILGRVINGVGNGMEDYTVGVYQAESVRGVRRGKLSVIVVLHNVIFYMIGSWLTLGTSFADNGIQWRLPLALQLVPCAAMVSFLMFVPESPRWLLMHDRFEEGHEALRRYLGKGLSLDDEVVMKELMSIRGAIEIERQSQISFKEVILRRDRSAHLRRLLLGCGTQFMQQFGGINALNYYFPTILEQNLGMTEFMARVLTGCNATSYVISSALAFWMIERIGRRSLMMGGAGLQFLAYVMVAIAVALLHTAEKQWGAVAITFLFFYYAAFGCTWGMVPWVYQSEVNSLAMRTRGAAAATATNWLFGFVCTQFTPTGIKNIGYRFYIIFACFNLIFVFVVYFLYPETAQRTLEDVDAYFDKDSGHKWYIPIGDKVGKQSTRPAEALEAEQARIATASGMKMYAAGKNTTTHVEELNA</sequence>
<evidence type="ECO:0000256" key="7">
    <source>
        <dbReference type="RuleBase" id="RU003346"/>
    </source>
</evidence>
<gene>
    <name evidence="10" type="ORF">BU26DRAFT_439936</name>
</gene>
<evidence type="ECO:0000256" key="3">
    <source>
        <dbReference type="ARBA" id="ARBA00022448"/>
    </source>
</evidence>
<feature type="transmembrane region" description="Helical" evidence="8">
    <location>
        <begin position="173"/>
        <end position="194"/>
    </location>
</feature>
<dbReference type="AlphaFoldDB" id="A0A6A6HUG5"/>
<dbReference type="InterPro" id="IPR005829">
    <property type="entry name" value="Sugar_transporter_CS"/>
</dbReference>
<comment type="subcellular location">
    <subcellularLocation>
        <location evidence="1">Membrane</location>
        <topology evidence="1">Multi-pass membrane protein</topology>
    </subcellularLocation>
</comment>
<keyword evidence="3 7" id="KW-0813">Transport</keyword>
<comment type="similarity">
    <text evidence="2 7">Belongs to the major facilitator superfamily. Sugar transporter (TC 2.A.1.1) family.</text>
</comment>
<feature type="transmembrane region" description="Helical" evidence="8">
    <location>
        <begin position="431"/>
        <end position="450"/>
    </location>
</feature>
<dbReference type="InterPro" id="IPR036259">
    <property type="entry name" value="MFS_trans_sf"/>
</dbReference>
<dbReference type="PANTHER" id="PTHR48022">
    <property type="entry name" value="PLASTIDIC GLUCOSE TRANSPORTER 4"/>
    <property type="match status" value="1"/>
</dbReference>
<dbReference type="PROSITE" id="PS50850">
    <property type="entry name" value="MFS"/>
    <property type="match status" value="1"/>
</dbReference>
<feature type="transmembrane region" description="Helical" evidence="8">
    <location>
        <begin position="142"/>
        <end position="161"/>
    </location>
</feature>
<dbReference type="NCBIfam" id="TIGR00879">
    <property type="entry name" value="SP"/>
    <property type="match status" value="1"/>
</dbReference>
<dbReference type="EMBL" id="ML987210">
    <property type="protein sequence ID" value="KAF2241667.1"/>
    <property type="molecule type" value="Genomic_DNA"/>
</dbReference>
<dbReference type="InterPro" id="IPR020846">
    <property type="entry name" value="MFS_dom"/>
</dbReference>
<dbReference type="GO" id="GO:0016020">
    <property type="term" value="C:membrane"/>
    <property type="evidence" value="ECO:0007669"/>
    <property type="project" value="UniProtKB-SubCell"/>
</dbReference>
<protein>
    <submittedName>
        <fullName evidence="10">General substrate transporter</fullName>
    </submittedName>
</protein>
<evidence type="ECO:0000256" key="5">
    <source>
        <dbReference type="ARBA" id="ARBA00022989"/>
    </source>
</evidence>
<dbReference type="PROSITE" id="PS00217">
    <property type="entry name" value="SUGAR_TRANSPORT_2"/>
    <property type="match status" value="1"/>
</dbReference>
<evidence type="ECO:0000313" key="10">
    <source>
        <dbReference type="EMBL" id="KAF2241667.1"/>
    </source>
</evidence>
<keyword evidence="5 8" id="KW-1133">Transmembrane helix</keyword>
<dbReference type="PANTHER" id="PTHR48022:SF26">
    <property type="entry name" value="MAJOR FACILITATOR SUPERFAMILY (MFS) PROFILE DOMAIN-CONTAINING PROTEIN-RELATED"/>
    <property type="match status" value="1"/>
</dbReference>
<feature type="transmembrane region" description="Helical" evidence="8">
    <location>
        <begin position="53"/>
        <end position="76"/>
    </location>
</feature>
<accession>A0A6A6HUG5</accession>
<evidence type="ECO:0000256" key="2">
    <source>
        <dbReference type="ARBA" id="ARBA00010992"/>
    </source>
</evidence>
<dbReference type="PROSITE" id="PS00216">
    <property type="entry name" value="SUGAR_TRANSPORT_1"/>
    <property type="match status" value="1"/>
</dbReference>
<evidence type="ECO:0000256" key="4">
    <source>
        <dbReference type="ARBA" id="ARBA00022692"/>
    </source>
</evidence>
<evidence type="ECO:0000256" key="6">
    <source>
        <dbReference type="ARBA" id="ARBA00023136"/>
    </source>
</evidence>
<dbReference type="Gene3D" id="1.20.1250.20">
    <property type="entry name" value="MFS general substrate transporter like domains"/>
    <property type="match status" value="1"/>
</dbReference>
<dbReference type="GeneID" id="54577700"/>
<organism evidence="10 11">
    <name type="scientific">Trematosphaeria pertusa</name>
    <dbReference type="NCBI Taxonomy" id="390896"/>
    <lineage>
        <taxon>Eukaryota</taxon>
        <taxon>Fungi</taxon>
        <taxon>Dikarya</taxon>
        <taxon>Ascomycota</taxon>
        <taxon>Pezizomycotina</taxon>
        <taxon>Dothideomycetes</taxon>
        <taxon>Pleosporomycetidae</taxon>
        <taxon>Pleosporales</taxon>
        <taxon>Massarineae</taxon>
        <taxon>Trematosphaeriaceae</taxon>
        <taxon>Trematosphaeria</taxon>
    </lineage>
</organism>
<dbReference type="RefSeq" id="XP_033676671.1">
    <property type="nucleotide sequence ID" value="XM_033824370.1"/>
</dbReference>
<dbReference type="InterPro" id="IPR005828">
    <property type="entry name" value="MFS_sugar_transport-like"/>
</dbReference>
<name>A0A6A6HUG5_9PLEO</name>
<feature type="domain" description="Major facilitator superfamily (MFS) profile" evidence="9">
    <location>
        <begin position="14"/>
        <end position="454"/>
    </location>
</feature>
<dbReference type="InterPro" id="IPR050360">
    <property type="entry name" value="MFS_Sugar_Transporters"/>
</dbReference>
<feature type="transmembrane region" description="Helical" evidence="8">
    <location>
        <begin position="337"/>
        <end position="356"/>
    </location>
</feature>
<dbReference type="FunFam" id="1.20.1250.20:FF:000134">
    <property type="entry name" value="MFS sugar transporter protein"/>
    <property type="match status" value="1"/>
</dbReference>
<dbReference type="PRINTS" id="PR00171">
    <property type="entry name" value="SUGRTRNSPORT"/>
</dbReference>
<evidence type="ECO:0000313" key="11">
    <source>
        <dbReference type="Proteomes" id="UP000800094"/>
    </source>
</evidence>
<dbReference type="InterPro" id="IPR003663">
    <property type="entry name" value="Sugar/inositol_transpt"/>
</dbReference>
<dbReference type="Proteomes" id="UP000800094">
    <property type="component" value="Unassembled WGS sequence"/>
</dbReference>
<evidence type="ECO:0000256" key="8">
    <source>
        <dbReference type="SAM" id="Phobius"/>
    </source>
</evidence>
<dbReference type="GO" id="GO:0005351">
    <property type="term" value="F:carbohydrate:proton symporter activity"/>
    <property type="evidence" value="ECO:0007669"/>
    <property type="project" value="TreeGrafter"/>
</dbReference>
<evidence type="ECO:0000259" key="9">
    <source>
        <dbReference type="PROSITE" id="PS50850"/>
    </source>
</evidence>
<feature type="transmembrane region" description="Helical" evidence="8">
    <location>
        <begin position="266"/>
        <end position="289"/>
    </location>
</feature>
<dbReference type="SUPFAM" id="SSF103473">
    <property type="entry name" value="MFS general substrate transporter"/>
    <property type="match status" value="1"/>
</dbReference>
<feature type="transmembrane region" description="Helical" evidence="8">
    <location>
        <begin position="362"/>
        <end position="388"/>
    </location>
</feature>
<feature type="transmembrane region" description="Helical" evidence="8">
    <location>
        <begin position="301"/>
        <end position="325"/>
    </location>
</feature>
<evidence type="ECO:0000256" key="1">
    <source>
        <dbReference type="ARBA" id="ARBA00004141"/>
    </source>
</evidence>
<keyword evidence="6 8" id="KW-0472">Membrane</keyword>
<proteinExistence type="inferred from homology"/>
<keyword evidence="11" id="KW-1185">Reference proteome</keyword>